<keyword evidence="2" id="KW-0808">Transferase</keyword>
<dbReference type="EMBL" id="DSMG01000135">
    <property type="protein sequence ID" value="HDX32462.1"/>
    <property type="molecule type" value="Genomic_DNA"/>
</dbReference>
<accession>A0A7C1JLV8</accession>
<dbReference type="SUPFAM" id="SSF55729">
    <property type="entry name" value="Acyl-CoA N-acyltransferases (Nat)"/>
    <property type="match status" value="1"/>
</dbReference>
<dbReference type="PROSITE" id="PS51186">
    <property type="entry name" value="GNAT"/>
    <property type="match status" value="1"/>
</dbReference>
<protein>
    <submittedName>
        <fullName evidence="2">GNAT family N-acetyltransferase</fullName>
    </submittedName>
</protein>
<gene>
    <name evidence="2" type="ORF">ENQ20_13395</name>
</gene>
<reference evidence="2" key="1">
    <citation type="journal article" date="2020" name="mSystems">
        <title>Genome- and Community-Level Interaction Insights into Carbon Utilization and Element Cycling Functions of Hydrothermarchaeota in Hydrothermal Sediment.</title>
        <authorList>
            <person name="Zhou Z."/>
            <person name="Liu Y."/>
            <person name="Xu W."/>
            <person name="Pan J."/>
            <person name="Luo Z.H."/>
            <person name="Li M."/>
        </authorList>
    </citation>
    <scope>NUCLEOTIDE SEQUENCE [LARGE SCALE GENOMIC DNA]</scope>
    <source>
        <strain evidence="2">SpSt-289</strain>
    </source>
</reference>
<evidence type="ECO:0000259" key="1">
    <source>
        <dbReference type="PROSITE" id="PS51186"/>
    </source>
</evidence>
<dbReference type="InterPro" id="IPR000182">
    <property type="entry name" value="GNAT_dom"/>
</dbReference>
<feature type="domain" description="N-acetyltransferase" evidence="1">
    <location>
        <begin position="1"/>
        <end position="132"/>
    </location>
</feature>
<dbReference type="Gene3D" id="3.40.630.30">
    <property type="match status" value="1"/>
</dbReference>
<dbReference type="GO" id="GO:0016747">
    <property type="term" value="F:acyltransferase activity, transferring groups other than amino-acyl groups"/>
    <property type="evidence" value="ECO:0007669"/>
    <property type="project" value="InterPro"/>
</dbReference>
<dbReference type="Pfam" id="PF00583">
    <property type="entry name" value="Acetyltransf_1"/>
    <property type="match status" value="1"/>
</dbReference>
<dbReference type="InterPro" id="IPR016181">
    <property type="entry name" value="Acyl_CoA_acyltransferase"/>
</dbReference>
<dbReference type="AlphaFoldDB" id="A0A7C1JLV8"/>
<evidence type="ECO:0000313" key="2">
    <source>
        <dbReference type="EMBL" id="HDX32462.1"/>
    </source>
</evidence>
<comment type="caution">
    <text evidence="2">The sequence shown here is derived from an EMBL/GenBank/DDBJ whole genome shotgun (WGS) entry which is preliminary data.</text>
</comment>
<organism evidence="2">
    <name type="scientific">Caldilinea aerophila</name>
    <dbReference type="NCBI Taxonomy" id="133453"/>
    <lineage>
        <taxon>Bacteria</taxon>
        <taxon>Bacillati</taxon>
        <taxon>Chloroflexota</taxon>
        <taxon>Caldilineae</taxon>
        <taxon>Caldilineales</taxon>
        <taxon>Caldilineaceae</taxon>
        <taxon>Caldilinea</taxon>
    </lineage>
</organism>
<sequence length="133" mass="14410">MFAATVADVPFPGEDCALPTYDNFRAHVLDTPATNADAIFIARQAGRMMGMTSLELLPNGVGITGMTGVLAEHRGRGVAMALKLASFRYLRGHGYHEACAHNDTANPPILALNQRLGYRRLPGWLAWEKMIAG</sequence>
<proteinExistence type="predicted"/>
<name>A0A7C1JLV8_9CHLR</name>